<dbReference type="PANTHER" id="PTHR43537">
    <property type="entry name" value="TRANSCRIPTIONAL REGULATOR, GNTR FAMILY"/>
    <property type="match status" value="1"/>
</dbReference>
<organism evidence="5 6">
    <name type="scientific">Cupriavidus numazuensis</name>
    <dbReference type="NCBI Taxonomy" id="221992"/>
    <lineage>
        <taxon>Bacteria</taxon>
        <taxon>Pseudomonadati</taxon>
        <taxon>Pseudomonadota</taxon>
        <taxon>Betaproteobacteria</taxon>
        <taxon>Burkholderiales</taxon>
        <taxon>Burkholderiaceae</taxon>
        <taxon>Cupriavidus</taxon>
    </lineage>
</organism>
<evidence type="ECO:0000256" key="3">
    <source>
        <dbReference type="ARBA" id="ARBA00023163"/>
    </source>
</evidence>
<reference evidence="5 6" key="1">
    <citation type="submission" date="2021-03" db="EMBL/GenBank/DDBJ databases">
        <authorList>
            <person name="Peeters C."/>
        </authorList>
    </citation>
    <scope>NUCLEOTIDE SEQUENCE [LARGE SCALE GENOMIC DNA]</scope>
    <source>
        <strain evidence="5 6">LMG 26411</strain>
    </source>
</reference>
<feature type="domain" description="HTH gntR-type" evidence="4">
    <location>
        <begin position="10"/>
        <end position="78"/>
    </location>
</feature>
<dbReference type="SMART" id="SM00345">
    <property type="entry name" value="HTH_GNTR"/>
    <property type="match status" value="1"/>
</dbReference>
<evidence type="ECO:0000256" key="1">
    <source>
        <dbReference type="ARBA" id="ARBA00023015"/>
    </source>
</evidence>
<protein>
    <submittedName>
        <fullName evidence="5">HTH-type transcriptional regulator LutR</fullName>
    </submittedName>
</protein>
<dbReference type="CDD" id="cd07377">
    <property type="entry name" value="WHTH_GntR"/>
    <property type="match status" value="1"/>
</dbReference>
<dbReference type="Pfam" id="PF00392">
    <property type="entry name" value="GntR"/>
    <property type="match status" value="1"/>
</dbReference>
<dbReference type="InterPro" id="IPR011711">
    <property type="entry name" value="GntR_C"/>
</dbReference>
<evidence type="ECO:0000259" key="4">
    <source>
        <dbReference type="PROSITE" id="PS50949"/>
    </source>
</evidence>
<dbReference type="PRINTS" id="PR00035">
    <property type="entry name" value="HTHGNTR"/>
</dbReference>
<dbReference type="InterPro" id="IPR000524">
    <property type="entry name" value="Tscrpt_reg_HTH_GntR"/>
</dbReference>
<dbReference type="SMART" id="SM00895">
    <property type="entry name" value="FCD"/>
    <property type="match status" value="1"/>
</dbReference>
<dbReference type="EMBL" id="CAJPVI010000001">
    <property type="protein sequence ID" value="CAG2128704.1"/>
    <property type="molecule type" value="Genomic_DNA"/>
</dbReference>
<dbReference type="Gene3D" id="1.10.10.10">
    <property type="entry name" value="Winged helix-like DNA-binding domain superfamily/Winged helix DNA-binding domain"/>
    <property type="match status" value="1"/>
</dbReference>
<dbReference type="PROSITE" id="PS50949">
    <property type="entry name" value="HTH_GNTR"/>
    <property type="match status" value="1"/>
</dbReference>
<comment type="caution">
    <text evidence="5">The sequence shown here is derived from an EMBL/GenBank/DDBJ whole genome shotgun (WGS) entry which is preliminary data.</text>
</comment>
<proteinExistence type="predicted"/>
<dbReference type="InterPro" id="IPR036390">
    <property type="entry name" value="WH_DNA-bd_sf"/>
</dbReference>
<keyword evidence="6" id="KW-1185">Reference proteome</keyword>
<dbReference type="InterPro" id="IPR008920">
    <property type="entry name" value="TF_FadR/GntR_C"/>
</dbReference>
<dbReference type="PANTHER" id="PTHR43537:SF5">
    <property type="entry name" value="UXU OPERON TRANSCRIPTIONAL REGULATOR"/>
    <property type="match status" value="1"/>
</dbReference>
<dbReference type="InterPro" id="IPR036388">
    <property type="entry name" value="WH-like_DNA-bd_sf"/>
</dbReference>
<keyword evidence="1" id="KW-0805">Transcription regulation</keyword>
<evidence type="ECO:0000313" key="5">
    <source>
        <dbReference type="EMBL" id="CAG2128704.1"/>
    </source>
</evidence>
<gene>
    <name evidence="5" type="primary">lutR_1</name>
    <name evidence="5" type="ORF">LMG26411_00049</name>
</gene>
<keyword evidence="2" id="KW-0238">DNA-binding</keyword>
<keyword evidence="3" id="KW-0804">Transcription</keyword>
<name>A0ABN7PTZ9_9BURK</name>
<evidence type="ECO:0000313" key="6">
    <source>
        <dbReference type="Proteomes" id="UP000672657"/>
    </source>
</evidence>
<dbReference type="SUPFAM" id="SSF48008">
    <property type="entry name" value="GntR ligand-binding domain-like"/>
    <property type="match status" value="1"/>
</dbReference>
<dbReference type="SUPFAM" id="SSF46785">
    <property type="entry name" value="Winged helix' DNA-binding domain"/>
    <property type="match status" value="1"/>
</dbReference>
<sequence length="237" mass="24708">MIVDILPRPASLANRIAQSLREDIAAGRFATGARLPAESALAGTFGVSRPIVREAIALLKADGILVTRKGAGAYVSDTPGGQAWRVASAPDGGPTLAQLFELRMVVETACAEMAAARRTEADLLQIREALTNMRDQAGDFAAAAAADIAFHHAIAQAAHNPCFTGLTDFVSQQMLAARQRAWENTARLQARDGAARAADTEHAALVDAIASGNPATARQAALDHLNAAAGRLGLRLA</sequence>
<dbReference type="Proteomes" id="UP000672657">
    <property type="component" value="Unassembled WGS sequence"/>
</dbReference>
<evidence type="ECO:0000256" key="2">
    <source>
        <dbReference type="ARBA" id="ARBA00023125"/>
    </source>
</evidence>
<accession>A0ABN7PTZ9</accession>
<dbReference type="Gene3D" id="1.20.120.530">
    <property type="entry name" value="GntR ligand-binding domain-like"/>
    <property type="match status" value="1"/>
</dbReference>
<dbReference type="Pfam" id="PF07729">
    <property type="entry name" value="FCD"/>
    <property type="match status" value="1"/>
</dbReference>